<gene>
    <name evidence="1" type="ORF">H9L17_07115</name>
</gene>
<protein>
    <submittedName>
        <fullName evidence="1">Uncharacterized protein</fullName>
    </submittedName>
</protein>
<dbReference type="EMBL" id="CP060711">
    <property type="protein sequence ID" value="QNN47886.1"/>
    <property type="molecule type" value="Genomic_DNA"/>
</dbReference>
<reference evidence="1 2" key="1">
    <citation type="submission" date="2020-08" db="EMBL/GenBank/DDBJ databases">
        <title>Genome sequence of Thermomonas brevis KACC 16975T.</title>
        <authorList>
            <person name="Hyun D.-W."/>
            <person name="Bae J.-W."/>
        </authorList>
    </citation>
    <scope>NUCLEOTIDE SEQUENCE [LARGE SCALE GENOMIC DNA]</scope>
    <source>
        <strain evidence="1 2">KACC 16975</strain>
    </source>
</reference>
<evidence type="ECO:0000313" key="1">
    <source>
        <dbReference type="EMBL" id="QNN47886.1"/>
    </source>
</evidence>
<proteinExistence type="predicted"/>
<sequence>MHPLAAGSAIFAKPDCAIAIAQMKQAWLPRVEPGAARAKPSGLAVIA</sequence>
<keyword evidence="2" id="KW-1185">Reference proteome</keyword>
<organism evidence="1 2">
    <name type="scientific">Thermomonas brevis</name>
    <dbReference type="NCBI Taxonomy" id="215691"/>
    <lineage>
        <taxon>Bacteria</taxon>
        <taxon>Pseudomonadati</taxon>
        <taxon>Pseudomonadota</taxon>
        <taxon>Gammaproteobacteria</taxon>
        <taxon>Lysobacterales</taxon>
        <taxon>Lysobacteraceae</taxon>
        <taxon>Thermomonas</taxon>
    </lineage>
</organism>
<name>A0A7G9QX11_9GAMM</name>
<dbReference type="RefSeq" id="WP_187571630.1">
    <property type="nucleotide sequence ID" value="NZ_CP060711.1"/>
</dbReference>
<dbReference type="Proteomes" id="UP000515977">
    <property type="component" value="Chromosome"/>
</dbReference>
<evidence type="ECO:0000313" key="2">
    <source>
        <dbReference type="Proteomes" id="UP000515977"/>
    </source>
</evidence>
<accession>A0A7G9QX11</accession>
<dbReference type="KEGG" id="tbv:H9L17_07115"/>
<dbReference type="AlphaFoldDB" id="A0A7G9QX11"/>